<proteinExistence type="inferred from homology"/>
<comment type="similarity">
    <text evidence="4 7">Belongs to the glucosamine/galactosamine-6-phosphate isomerase family. 6-phosphogluconolactonase subfamily.</text>
</comment>
<feature type="domain" description="Glucosamine/galactosamine-6-phosphate isomerase" evidence="8">
    <location>
        <begin position="10"/>
        <end position="227"/>
    </location>
</feature>
<dbReference type="EMBL" id="JACYXZ010000002">
    <property type="protein sequence ID" value="MBD8869375.1"/>
    <property type="molecule type" value="Genomic_DNA"/>
</dbReference>
<dbReference type="Gene3D" id="3.40.50.1360">
    <property type="match status" value="1"/>
</dbReference>
<evidence type="ECO:0000256" key="7">
    <source>
        <dbReference type="RuleBase" id="RU365095"/>
    </source>
</evidence>
<evidence type="ECO:0000256" key="2">
    <source>
        <dbReference type="ARBA" id="ARBA00002681"/>
    </source>
</evidence>
<dbReference type="InterPro" id="IPR039104">
    <property type="entry name" value="6PGL"/>
</dbReference>
<comment type="caution">
    <text evidence="9">The sequence shown here is derived from an EMBL/GenBank/DDBJ whole genome shotgun (WGS) entry which is preliminary data.</text>
</comment>
<evidence type="ECO:0000256" key="6">
    <source>
        <dbReference type="ARBA" id="ARBA00020337"/>
    </source>
</evidence>
<protein>
    <recommendedName>
        <fullName evidence="6 7">6-phosphogluconolactonase</fullName>
        <shortName evidence="7">6PGL</shortName>
        <ecNumber evidence="5 7">3.1.1.31</ecNumber>
    </recommendedName>
</protein>
<sequence>MNPVVERYGDKEALAEAVAARLLERLAVAQAEGRVPQVVLTGGSVADAVHRALARLTPQTRVDWSRVGLWWGDERFVAPDDADRNAGQARAALLDAVAPDPALVHEMPSSADAADVQEGAAAYAATLAAHGPETFDVVMLGVGPDGHVASLFPGHPALAAEDLDVVGVTGSPKPPPERISLTLDRLNRTRAVWLVAAGAEKAEAVAGALAGAPAFEVPAAAVHGLEETVLHLDEAAAGRL</sequence>
<organism evidence="9 10">
    <name type="scientific">Nocardioides donggukensis</name>
    <dbReference type="NCBI Taxonomy" id="2774019"/>
    <lineage>
        <taxon>Bacteria</taxon>
        <taxon>Bacillati</taxon>
        <taxon>Actinomycetota</taxon>
        <taxon>Actinomycetes</taxon>
        <taxon>Propionibacteriales</taxon>
        <taxon>Nocardioidaceae</taxon>
        <taxon>Nocardioides</taxon>
    </lineage>
</organism>
<evidence type="ECO:0000256" key="5">
    <source>
        <dbReference type="ARBA" id="ARBA00013198"/>
    </source>
</evidence>
<dbReference type="InterPro" id="IPR037171">
    <property type="entry name" value="NagB/RpiA_transferase-like"/>
</dbReference>
<gene>
    <name evidence="7 9" type="primary">pgl</name>
    <name evidence="9" type="ORF">IE331_07050</name>
</gene>
<dbReference type="PANTHER" id="PTHR11054:SF0">
    <property type="entry name" value="6-PHOSPHOGLUCONOLACTONASE"/>
    <property type="match status" value="1"/>
</dbReference>
<dbReference type="GO" id="GO:0017057">
    <property type="term" value="F:6-phosphogluconolactonase activity"/>
    <property type="evidence" value="ECO:0007669"/>
    <property type="project" value="UniProtKB-UniRule"/>
</dbReference>
<comment type="pathway">
    <text evidence="3 7">Carbohydrate degradation; pentose phosphate pathway; D-ribulose 5-phosphate from D-glucose 6-phosphate (oxidative stage): step 2/3.</text>
</comment>
<dbReference type="RefSeq" id="WP_192142028.1">
    <property type="nucleotide sequence ID" value="NZ_JACYXZ010000002.1"/>
</dbReference>
<evidence type="ECO:0000313" key="10">
    <source>
        <dbReference type="Proteomes" id="UP000616839"/>
    </source>
</evidence>
<keyword evidence="10" id="KW-1185">Reference proteome</keyword>
<dbReference type="GO" id="GO:0005975">
    <property type="term" value="P:carbohydrate metabolic process"/>
    <property type="evidence" value="ECO:0007669"/>
    <property type="project" value="UniProtKB-UniRule"/>
</dbReference>
<dbReference type="SUPFAM" id="SSF100950">
    <property type="entry name" value="NagB/RpiA/CoA transferase-like"/>
    <property type="match status" value="1"/>
</dbReference>
<name>A0A927K591_9ACTN</name>
<reference evidence="9" key="1">
    <citation type="submission" date="2020-09" db="EMBL/GenBank/DDBJ databases">
        <title>Nocardioides sp. strain MJB4 16S ribosomal RNA gene Genome sequencing and assembly.</title>
        <authorList>
            <person name="Kim I."/>
        </authorList>
    </citation>
    <scope>NUCLEOTIDE SEQUENCE</scope>
    <source>
        <strain evidence="9">MJB4</strain>
    </source>
</reference>
<dbReference type="NCBIfam" id="TIGR01198">
    <property type="entry name" value="pgl"/>
    <property type="match status" value="1"/>
</dbReference>
<dbReference type="Proteomes" id="UP000616839">
    <property type="component" value="Unassembled WGS sequence"/>
</dbReference>
<dbReference type="GO" id="GO:0006098">
    <property type="term" value="P:pentose-phosphate shunt"/>
    <property type="evidence" value="ECO:0007669"/>
    <property type="project" value="InterPro"/>
</dbReference>
<dbReference type="InterPro" id="IPR006148">
    <property type="entry name" value="Glc/Gal-6P_isomerase"/>
</dbReference>
<dbReference type="PANTHER" id="PTHR11054">
    <property type="entry name" value="6-PHOSPHOGLUCONOLACTONASE"/>
    <property type="match status" value="1"/>
</dbReference>
<comment type="function">
    <text evidence="2 7">Hydrolysis of 6-phosphogluconolactone to 6-phosphogluconate.</text>
</comment>
<accession>A0A927K591</accession>
<dbReference type="Pfam" id="PF01182">
    <property type="entry name" value="Glucosamine_iso"/>
    <property type="match status" value="1"/>
</dbReference>
<dbReference type="AlphaFoldDB" id="A0A927K591"/>
<dbReference type="EC" id="3.1.1.31" evidence="5 7"/>
<keyword evidence="7 9" id="KW-0378">Hydrolase</keyword>
<evidence type="ECO:0000256" key="4">
    <source>
        <dbReference type="ARBA" id="ARBA00010662"/>
    </source>
</evidence>
<evidence type="ECO:0000313" key="9">
    <source>
        <dbReference type="EMBL" id="MBD8869375.1"/>
    </source>
</evidence>
<evidence type="ECO:0000256" key="1">
    <source>
        <dbReference type="ARBA" id="ARBA00000832"/>
    </source>
</evidence>
<dbReference type="InterPro" id="IPR005900">
    <property type="entry name" value="6-phosphogluconolactonase_DevB"/>
</dbReference>
<dbReference type="CDD" id="cd01400">
    <property type="entry name" value="6PGL"/>
    <property type="match status" value="1"/>
</dbReference>
<evidence type="ECO:0000256" key="3">
    <source>
        <dbReference type="ARBA" id="ARBA00004961"/>
    </source>
</evidence>
<comment type="catalytic activity">
    <reaction evidence="1 7">
        <text>6-phospho-D-glucono-1,5-lactone + H2O = 6-phospho-D-gluconate + H(+)</text>
        <dbReference type="Rhea" id="RHEA:12556"/>
        <dbReference type="ChEBI" id="CHEBI:15377"/>
        <dbReference type="ChEBI" id="CHEBI:15378"/>
        <dbReference type="ChEBI" id="CHEBI:57955"/>
        <dbReference type="ChEBI" id="CHEBI:58759"/>
        <dbReference type="EC" id="3.1.1.31"/>
    </reaction>
</comment>
<evidence type="ECO:0000259" key="8">
    <source>
        <dbReference type="Pfam" id="PF01182"/>
    </source>
</evidence>